<feature type="transmembrane region" description="Helical" evidence="1">
    <location>
        <begin position="67"/>
        <end position="87"/>
    </location>
</feature>
<feature type="transmembrane region" description="Helical" evidence="1">
    <location>
        <begin position="194"/>
        <end position="215"/>
    </location>
</feature>
<evidence type="ECO:0000256" key="1">
    <source>
        <dbReference type="SAM" id="Phobius"/>
    </source>
</evidence>
<dbReference type="Proteomes" id="UP000000605">
    <property type="component" value="Chromosome 1"/>
</dbReference>
<dbReference type="EMBL" id="BX571965">
    <property type="protein sequence ID" value="CAH34163.1"/>
    <property type="molecule type" value="Genomic_DNA"/>
</dbReference>
<keyword evidence="3" id="KW-1185">Reference proteome</keyword>
<organism evidence="2 3">
    <name type="scientific">Burkholderia pseudomallei (strain K96243)</name>
    <dbReference type="NCBI Taxonomy" id="272560"/>
    <lineage>
        <taxon>Bacteria</taxon>
        <taxon>Pseudomonadati</taxon>
        <taxon>Pseudomonadota</taxon>
        <taxon>Betaproteobacteria</taxon>
        <taxon>Burkholderiales</taxon>
        <taxon>Burkholderiaceae</taxon>
        <taxon>Burkholderia</taxon>
        <taxon>pseudomallei group</taxon>
    </lineage>
</organism>
<reference evidence="2 3" key="1">
    <citation type="journal article" date="2004" name="Proc. Natl. Acad. Sci. U.S.A.">
        <title>Genomic plasticity of the causative agent of melioidosis, Burkholderia pseudomallei.</title>
        <authorList>
            <person name="Holden M.T.G."/>
            <person name="Titball R.W."/>
            <person name="Peacock S.J."/>
            <person name="Cerdeno-Tarraga A.M."/>
            <person name="Atkins T."/>
            <person name="Crossman L.C."/>
            <person name="Pitt T."/>
            <person name="Churcher C."/>
            <person name="Mungall K."/>
            <person name="Bentley S.D."/>
            <person name="Sebaihia M."/>
            <person name="Thomson N.R."/>
            <person name="Bason N."/>
            <person name="Beacham I.R."/>
            <person name="Brooks K."/>
            <person name="Brown K.A."/>
            <person name="Brown N.F."/>
            <person name="Challis G.L."/>
            <person name="Cherevach I."/>
            <person name="Chillingworth T."/>
            <person name="Cronin A."/>
            <person name="Crosset B."/>
            <person name="Davis P."/>
            <person name="DeShazer D."/>
            <person name="Feltwell T."/>
            <person name="Fraser A."/>
            <person name="Hance Z."/>
            <person name="Hauser H."/>
            <person name="Holroyd S."/>
            <person name="Jagels K."/>
            <person name="Keith K.E."/>
            <person name="Maddison M."/>
            <person name="Moule S."/>
            <person name="Price C."/>
            <person name="Quail M.A."/>
            <person name="Rabbinowitsch E."/>
            <person name="Rutherford K."/>
            <person name="Sanders M."/>
            <person name="Simmonds M."/>
            <person name="Songsivilai S."/>
            <person name="Stevens K."/>
            <person name="Tumapa S."/>
            <person name="Vesaratchavest M."/>
            <person name="Whitehead S."/>
            <person name="Yeats C."/>
            <person name="Barrell B.G."/>
            <person name="Oyston P.C.F."/>
            <person name="Parkhill J."/>
        </authorList>
    </citation>
    <scope>NUCLEOTIDE SEQUENCE [LARGE SCALE GENOMIC DNA]</scope>
    <source>
        <strain evidence="2 3">K96243</strain>
    </source>
</reference>
<name>Q63YL1_BURPS</name>
<evidence type="ECO:0000313" key="2">
    <source>
        <dbReference type="EMBL" id="CAH34163.1"/>
    </source>
</evidence>
<dbReference type="AlphaFoldDB" id="Q63YL1"/>
<sequence length="246" mass="27298">MDRFHGSSDGVGHRRTLVATPKGCEHVAALEELGAAVRCKSDRQRVNRDWAGAETKRGRMMNNISELNALLNLLGVAALLALLYGPIQSFIVDTVRQRFFEIRDGVFDAAAKGEIAFDDPHYVKFRASMNGLLRNAHECTIWRMVTLSIVGVKLFGKPSESDLNPFAEAPDFIKQAHQRATIWLGVLMWLRSPILIVLSMLGVLVIPVILIAATTSATARRLPLKLISTLQKDLRRDAALEVMLSR</sequence>
<keyword evidence="1" id="KW-0812">Transmembrane</keyword>
<keyword evidence="1" id="KW-0472">Membrane</keyword>
<keyword evidence="1" id="KW-1133">Transmembrane helix</keyword>
<accession>Q63YL1</accession>
<dbReference type="KEGG" id="bps:BPSL0176"/>
<proteinExistence type="predicted"/>
<protein>
    <submittedName>
        <fullName evidence="2">Phage-encoded membrane protein</fullName>
    </submittedName>
</protein>
<evidence type="ECO:0000313" key="3">
    <source>
        <dbReference type="Proteomes" id="UP000000605"/>
    </source>
</evidence>
<gene>
    <name evidence="2" type="ordered locus">BPSL0176</name>
</gene>
<dbReference type="eggNOG" id="ENOG5033NQW">
    <property type="taxonomic scope" value="Bacteria"/>
</dbReference>